<dbReference type="EMBL" id="LAZR01039288">
    <property type="protein sequence ID" value="KKL17366.1"/>
    <property type="molecule type" value="Genomic_DNA"/>
</dbReference>
<feature type="non-terminal residue" evidence="1">
    <location>
        <position position="1"/>
    </location>
</feature>
<name>A0A0F9DHZ6_9ZZZZ</name>
<organism evidence="1">
    <name type="scientific">marine sediment metagenome</name>
    <dbReference type="NCBI Taxonomy" id="412755"/>
    <lineage>
        <taxon>unclassified sequences</taxon>
        <taxon>metagenomes</taxon>
        <taxon>ecological metagenomes</taxon>
    </lineage>
</organism>
<gene>
    <name evidence="1" type="ORF">LCGC14_2486290</name>
</gene>
<dbReference type="AlphaFoldDB" id="A0A0F9DHZ6"/>
<evidence type="ECO:0000313" key="1">
    <source>
        <dbReference type="EMBL" id="KKL17366.1"/>
    </source>
</evidence>
<protein>
    <submittedName>
        <fullName evidence="1">Uncharacterized protein</fullName>
    </submittedName>
</protein>
<accession>A0A0F9DHZ6</accession>
<proteinExistence type="predicted"/>
<sequence>RGDSGCPFIFLEPLKLEVIMSRKVGALWKNESSKDKKSYLAGFVDMGIMGQQRVVIFKNELKEKDNQPDYHILLSENNDKPVEETDAEFP</sequence>
<reference evidence="1" key="1">
    <citation type="journal article" date="2015" name="Nature">
        <title>Complex archaea that bridge the gap between prokaryotes and eukaryotes.</title>
        <authorList>
            <person name="Spang A."/>
            <person name="Saw J.H."/>
            <person name="Jorgensen S.L."/>
            <person name="Zaremba-Niedzwiedzka K."/>
            <person name="Martijn J."/>
            <person name="Lind A.E."/>
            <person name="van Eijk R."/>
            <person name="Schleper C."/>
            <person name="Guy L."/>
            <person name="Ettema T.J."/>
        </authorList>
    </citation>
    <scope>NUCLEOTIDE SEQUENCE</scope>
</reference>
<comment type="caution">
    <text evidence="1">The sequence shown here is derived from an EMBL/GenBank/DDBJ whole genome shotgun (WGS) entry which is preliminary data.</text>
</comment>